<feature type="domain" description="TIR" evidence="12">
    <location>
        <begin position="721"/>
        <end position="863"/>
    </location>
</feature>
<dbReference type="InterPro" id="IPR032171">
    <property type="entry name" value="COR-A"/>
</dbReference>
<dbReference type="EMBL" id="CP011509">
    <property type="protein sequence ID" value="AKJ07375.1"/>
    <property type="molecule type" value="Genomic_DNA"/>
</dbReference>
<dbReference type="Gene3D" id="1.10.10.2200">
    <property type="match status" value="1"/>
</dbReference>
<dbReference type="KEGG" id="age:AA314_09001"/>
<dbReference type="Pfam" id="PF08477">
    <property type="entry name" value="Roc"/>
    <property type="match status" value="1"/>
</dbReference>
<dbReference type="GO" id="GO:0007165">
    <property type="term" value="P:signal transduction"/>
    <property type="evidence" value="ECO:0007669"/>
    <property type="project" value="InterPro"/>
</dbReference>
<reference evidence="15 17" key="2">
    <citation type="submission" date="2018-08" db="EMBL/GenBank/DDBJ databases">
        <title>Genomic Encyclopedia of Archaeal and Bacterial Type Strains, Phase II (KMG-II): from individual species to whole genera.</title>
        <authorList>
            <person name="Goeker M."/>
        </authorList>
    </citation>
    <scope>NUCLEOTIDE SEQUENCE [LARGE SCALE GENOMIC DNA]</scope>
    <source>
        <strain evidence="15 17">DSM 2261</strain>
    </source>
</reference>
<dbReference type="InterPro" id="IPR057263">
    <property type="entry name" value="COR-B"/>
</dbReference>
<dbReference type="GO" id="GO:0005524">
    <property type="term" value="F:ATP binding"/>
    <property type="evidence" value="ECO:0007669"/>
    <property type="project" value="UniProtKB-KW"/>
</dbReference>
<evidence type="ECO:0000256" key="5">
    <source>
        <dbReference type="ARBA" id="ARBA00022737"/>
    </source>
</evidence>
<dbReference type="SMART" id="SM00369">
    <property type="entry name" value="LRR_TYP"/>
    <property type="match status" value="6"/>
</dbReference>
<dbReference type="EMBL" id="QUMU01000011">
    <property type="protein sequence ID" value="REG26776.1"/>
    <property type="molecule type" value="Genomic_DNA"/>
</dbReference>
<evidence type="ECO:0000313" key="15">
    <source>
        <dbReference type="EMBL" id="REG26776.1"/>
    </source>
</evidence>
<feature type="domain" description="Roc" evidence="13">
    <location>
        <begin position="210"/>
        <end position="377"/>
    </location>
</feature>
<evidence type="ECO:0000256" key="11">
    <source>
        <dbReference type="ARBA" id="ARBA00048679"/>
    </source>
</evidence>
<comment type="catalytic activity">
    <reaction evidence="10">
        <text>L-threonyl-[protein] + ATP = O-phospho-L-threonyl-[protein] + ADP + H(+)</text>
        <dbReference type="Rhea" id="RHEA:46608"/>
        <dbReference type="Rhea" id="RHEA-COMP:11060"/>
        <dbReference type="Rhea" id="RHEA-COMP:11605"/>
        <dbReference type="ChEBI" id="CHEBI:15378"/>
        <dbReference type="ChEBI" id="CHEBI:30013"/>
        <dbReference type="ChEBI" id="CHEBI:30616"/>
        <dbReference type="ChEBI" id="CHEBI:61977"/>
        <dbReference type="ChEBI" id="CHEBI:456216"/>
        <dbReference type="EC" id="2.7.11.1"/>
    </reaction>
</comment>
<dbReference type="PRINTS" id="PR00449">
    <property type="entry name" value="RASTRNSFRMNG"/>
</dbReference>
<dbReference type="SUPFAM" id="SSF52540">
    <property type="entry name" value="P-loop containing nucleoside triphosphate hydrolases"/>
    <property type="match status" value="1"/>
</dbReference>
<keyword evidence="3" id="KW-0433">Leucine-rich repeat</keyword>
<dbReference type="InterPro" id="IPR055414">
    <property type="entry name" value="LRR_R13L4/SHOC2-like"/>
</dbReference>
<dbReference type="Gene3D" id="3.40.50.300">
    <property type="entry name" value="P-loop containing nucleotide triphosphate hydrolases"/>
    <property type="match status" value="1"/>
</dbReference>
<reference evidence="14 16" key="1">
    <citation type="submission" date="2015-05" db="EMBL/GenBank/DDBJ databases">
        <title>Genome assembly of Archangium gephyra DSM 2261.</title>
        <authorList>
            <person name="Sharma G."/>
            <person name="Subramanian S."/>
        </authorList>
    </citation>
    <scope>NUCLEOTIDE SEQUENCE [LARGE SCALE GENOMIC DNA]</scope>
    <source>
        <strain evidence="14 16">DSM 2261</strain>
    </source>
</reference>
<evidence type="ECO:0000256" key="10">
    <source>
        <dbReference type="ARBA" id="ARBA00047899"/>
    </source>
</evidence>
<accession>A0AAC8QH37</accession>
<dbReference type="InterPro" id="IPR035897">
    <property type="entry name" value="Toll_tir_struct_dom_sf"/>
</dbReference>
<evidence type="ECO:0000256" key="8">
    <source>
        <dbReference type="ARBA" id="ARBA00022840"/>
    </source>
</evidence>
<keyword evidence="2" id="KW-0723">Serine/threonine-protein kinase</keyword>
<dbReference type="InterPro" id="IPR036388">
    <property type="entry name" value="WH-like_DNA-bd_sf"/>
</dbReference>
<dbReference type="Gene3D" id="1.10.10.10">
    <property type="entry name" value="Winged helix-like DNA-binding domain superfamily/Winged helix DNA-binding domain"/>
    <property type="match status" value="1"/>
</dbReference>
<keyword evidence="7" id="KW-0418">Kinase</keyword>
<dbReference type="PROSITE" id="PS51450">
    <property type="entry name" value="LRR"/>
    <property type="match status" value="1"/>
</dbReference>
<keyword evidence="9" id="KW-0342">GTP-binding</keyword>
<evidence type="ECO:0000256" key="1">
    <source>
        <dbReference type="ARBA" id="ARBA00012513"/>
    </source>
</evidence>
<dbReference type="Gene3D" id="3.30.310.200">
    <property type="match status" value="1"/>
</dbReference>
<evidence type="ECO:0000313" key="14">
    <source>
        <dbReference type="EMBL" id="AKJ07375.1"/>
    </source>
</evidence>
<dbReference type="NCBIfam" id="TIGR00231">
    <property type="entry name" value="small_GTP"/>
    <property type="match status" value="1"/>
</dbReference>
<sequence length="873" mass="98648">MYTLNVSNNNLTTLPDWIGGLTELTSLSAGANPLAALPESMGQLEQLVGLELTRTRLTALPDSICRLTQLRTLSASVNGLAVLPERIGDLKSLEGLWITGNLLTVLPESIGRLEKLEHLQVEGNELKSLPESMGQLSALKTLVLSNNSLTKLPESLRKLKGLGQLFLHGNPALKLPPELLGPTYAEVLLNRLTPASPDLILEFYFRIKKARRPLNEAKLILVGRGGVGKTSLVNRLLHDKFKLGEAKTEGIQISPWPVRLNNEDARLHLWDFGGQEILHATHQFFLTQRSLYLLVLSGREGTEDQDADYWLRMIESFGEGSPVLIVLNKAHEHSFDVNRRALQAKYPGIRGFIRTDCADRTGIDDLREAILHEASRLENLRVAFPASWFEIKDKLSESRKNYLSFAEFQKFCQKHGETEPGAQESLAVHLHQLGVALNYKDDPRLQDTHVLNPHWVTNGIYKLLSSQLLAEQRGVLGLRDVARILEPKKYPPAMYRFLLDLMKKFELCFAFPDNDARYLVPELLDKQEPAEAADFRPEECLNFQYHYPVIPEGLLPRFIVRTHAMSEELPRWRTGVILRFEGNRALVKADPAEKKVLISVTGPVEGRRRLLAIIRSDFERIHRDIPKLDPQEMVPVPGHPEVVIPYAELLIFEANEQTELPKVVGNRVEKLQVKELLNGVNLPIHAKEHLDPFLINAPGMLGGKSSLVRTMSWVHLSQLDAPVHLFYSYSQKDEALRSRLEPHLTLLQRQGLLTTWHERMIGPGEEWKEQLSSQFERADIILLLVSADFLASDYCYDVEMTSALARHEAGTAVVIPVILRDVNWKSAPFAKLQALPKNGLAVTLWPNEDSAWRDVSEGIERKILELRKGRQRL</sequence>
<dbReference type="InterPro" id="IPR020859">
    <property type="entry name" value="ROC"/>
</dbReference>
<dbReference type="GO" id="GO:0005525">
    <property type="term" value="F:GTP binding"/>
    <property type="evidence" value="ECO:0007669"/>
    <property type="project" value="InterPro"/>
</dbReference>
<keyword evidence="5" id="KW-0677">Repeat</keyword>
<dbReference type="InterPro" id="IPR032675">
    <property type="entry name" value="LRR_dom_sf"/>
</dbReference>
<keyword evidence="6" id="KW-0547">Nucleotide-binding</keyword>
<dbReference type="InterPro" id="IPR050216">
    <property type="entry name" value="LRR_domain-containing"/>
</dbReference>
<gene>
    <name evidence="14" type="ORF">AA314_09001</name>
    <name evidence="15" type="ORF">ATI61_111327</name>
</gene>
<organism evidence="14 16">
    <name type="scientific">Archangium gephyra</name>
    <dbReference type="NCBI Taxonomy" id="48"/>
    <lineage>
        <taxon>Bacteria</taxon>
        <taxon>Pseudomonadati</taxon>
        <taxon>Myxococcota</taxon>
        <taxon>Myxococcia</taxon>
        <taxon>Myxococcales</taxon>
        <taxon>Cystobacterineae</taxon>
        <taxon>Archangiaceae</taxon>
        <taxon>Archangium</taxon>
    </lineage>
</organism>
<dbReference type="EC" id="2.7.11.1" evidence="1"/>
<evidence type="ECO:0000256" key="7">
    <source>
        <dbReference type="ARBA" id="ARBA00022777"/>
    </source>
</evidence>
<keyword evidence="4" id="KW-0808">Transferase</keyword>
<dbReference type="Pfam" id="PF13676">
    <property type="entry name" value="TIR_2"/>
    <property type="match status" value="1"/>
</dbReference>
<dbReference type="PROSITE" id="PS50104">
    <property type="entry name" value="TIR"/>
    <property type="match status" value="1"/>
</dbReference>
<evidence type="ECO:0000256" key="3">
    <source>
        <dbReference type="ARBA" id="ARBA00022614"/>
    </source>
</evidence>
<dbReference type="PROSITE" id="PS51424">
    <property type="entry name" value="ROC"/>
    <property type="match status" value="1"/>
</dbReference>
<dbReference type="GO" id="GO:0004674">
    <property type="term" value="F:protein serine/threonine kinase activity"/>
    <property type="evidence" value="ECO:0007669"/>
    <property type="project" value="UniProtKB-KW"/>
</dbReference>
<keyword evidence="8" id="KW-0067">ATP-binding</keyword>
<dbReference type="PANTHER" id="PTHR48051:SF1">
    <property type="entry name" value="RAS SUPPRESSOR PROTEIN 1"/>
    <property type="match status" value="1"/>
</dbReference>
<evidence type="ECO:0000256" key="9">
    <source>
        <dbReference type="ARBA" id="ARBA00023134"/>
    </source>
</evidence>
<evidence type="ECO:0000259" key="13">
    <source>
        <dbReference type="PROSITE" id="PS51424"/>
    </source>
</evidence>
<dbReference type="SMART" id="SM00364">
    <property type="entry name" value="LRR_BAC"/>
    <property type="match status" value="6"/>
</dbReference>
<dbReference type="Pfam" id="PF13855">
    <property type="entry name" value="LRR_8"/>
    <property type="match status" value="1"/>
</dbReference>
<proteinExistence type="predicted"/>
<dbReference type="Proteomes" id="UP000035579">
    <property type="component" value="Chromosome"/>
</dbReference>
<dbReference type="Proteomes" id="UP000256345">
    <property type="component" value="Unassembled WGS sequence"/>
</dbReference>
<dbReference type="PANTHER" id="PTHR48051">
    <property type="match status" value="1"/>
</dbReference>
<dbReference type="Pfam" id="PF25497">
    <property type="entry name" value="COR-B"/>
    <property type="match status" value="1"/>
</dbReference>
<evidence type="ECO:0000313" key="16">
    <source>
        <dbReference type="Proteomes" id="UP000035579"/>
    </source>
</evidence>
<dbReference type="Pfam" id="PF16095">
    <property type="entry name" value="COR-A"/>
    <property type="match status" value="1"/>
</dbReference>
<dbReference type="InterPro" id="IPR001611">
    <property type="entry name" value="Leu-rich_rpt"/>
</dbReference>
<evidence type="ECO:0000256" key="6">
    <source>
        <dbReference type="ARBA" id="ARBA00022741"/>
    </source>
</evidence>
<name>A0AAC8QH37_9BACT</name>
<dbReference type="Pfam" id="PF23598">
    <property type="entry name" value="LRR_14"/>
    <property type="match status" value="1"/>
</dbReference>
<dbReference type="SUPFAM" id="SSF52058">
    <property type="entry name" value="L domain-like"/>
    <property type="match status" value="1"/>
</dbReference>
<dbReference type="SUPFAM" id="SSF52200">
    <property type="entry name" value="Toll/Interleukin receptor TIR domain"/>
    <property type="match status" value="1"/>
</dbReference>
<dbReference type="SMART" id="SM00255">
    <property type="entry name" value="TIR"/>
    <property type="match status" value="1"/>
</dbReference>
<dbReference type="SMART" id="SM00175">
    <property type="entry name" value="RAB"/>
    <property type="match status" value="1"/>
</dbReference>
<comment type="catalytic activity">
    <reaction evidence="11">
        <text>L-seryl-[protein] + ATP = O-phospho-L-seryl-[protein] + ADP + H(+)</text>
        <dbReference type="Rhea" id="RHEA:17989"/>
        <dbReference type="Rhea" id="RHEA-COMP:9863"/>
        <dbReference type="Rhea" id="RHEA-COMP:11604"/>
        <dbReference type="ChEBI" id="CHEBI:15378"/>
        <dbReference type="ChEBI" id="CHEBI:29999"/>
        <dbReference type="ChEBI" id="CHEBI:30616"/>
        <dbReference type="ChEBI" id="CHEBI:83421"/>
        <dbReference type="ChEBI" id="CHEBI:456216"/>
        <dbReference type="EC" id="2.7.11.1"/>
    </reaction>
</comment>
<dbReference type="InterPro" id="IPR027417">
    <property type="entry name" value="P-loop_NTPase"/>
</dbReference>
<evidence type="ECO:0000256" key="2">
    <source>
        <dbReference type="ARBA" id="ARBA00022527"/>
    </source>
</evidence>
<dbReference type="Gene3D" id="3.40.50.10140">
    <property type="entry name" value="Toll/interleukin-1 receptor homology (TIR) domain"/>
    <property type="match status" value="1"/>
</dbReference>
<dbReference type="GO" id="GO:0005737">
    <property type="term" value="C:cytoplasm"/>
    <property type="evidence" value="ECO:0007669"/>
    <property type="project" value="TreeGrafter"/>
</dbReference>
<dbReference type="Gene3D" id="3.80.10.10">
    <property type="entry name" value="Ribonuclease Inhibitor"/>
    <property type="match status" value="1"/>
</dbReference>
<dbReference type="AlphaFoldDB" id="A0AAC8QH37"/>
<dbReference type="InterPro" id="IPR003591">
    <property type="entry name" value="Leu-rich_rpt_typical-subtyp"/>
</dbReference>
<keyword evidence="17" id="KW-1185">Reference proteome</keyword>
<dbReference type="InterPro" id="IPR005225">
    <property type="entry name" value="Small_GTP-bd"/>
</dbReference>
<evidence type="ECO:0000259" key="12">
    <source>
        <dbReference type="PROSITE" id="PS50104"/>
    </source>
</evidence>
<evidence type="ECO:0000313" key="17">
    <source>
        <dbReference type="Proteomes" id="UP000256345"/>
    </source>
</evidence>
<evidence type="ECO:0000256" key="4">
    <source>
        <dbReference type="ARBA" id="ARBA00022679"/>
    </source>
</evidence>
<protein>
    <recommendedName>
        <fullName evidence="1">non-specific serine/threonine protein kinase</fullName>
        <ecNumber evidence="1">2.7.11.1</ecNumber>
    </recommendedName>
</protein>
<dbReference type="InterPro" id="IPR000157">
    <property type="entry name" value="TIR_dom"/>
</dbReference>